<dbReference type="AlphaFoldDB" id="A0AAV3P0B2"/>
<proteinExistence type="predicted"/>
<accession>A0AAV3P0B2</accession>
<keyword evidence="2" id="KW-1185">Reference proteome</keyword>
<evidence type="ECO:0000313" key="2">
    <source>
        <dbReference type="Proteomes" id="UP001454036"/>
    </source>
</evidence>
<organism evidence="1 2">
    <name type="scientific">Lithospermum erythrorhizon</name>
    <name type="common">Purple gromwell</name>
    <name type="synonym">Lithospermum officinale var. erythrorhizon</name>
    <dbReference type="NCBI Taxonomy" id="34254"/>
    <lineage>
        <taxon>Eukaryota</taxon>
        <taxon>Viridiplantae</taxon>
        <taxon>Streptophyta</taxon>
        <taxon>Embryophyta</taxon>
        <taxon>Tracheophyta</taxon>
        <taxon>Spermatophyta</taxon>
        <taxon>Magnoliopsida</taxon>
        <taxon>eudicotyledons</taxon>
        <taxon>Gunneridae</taxon>
        <taxon>Pentapetalae</taxon>
        <taxon>asterids</taxon>
        <taxon>lamiids</taxon>
        <taxon>Boraginales</taxon>
        <taxon>Boraginaceae</taxon>
        <taxon>Boraginoideae</taxon>
        <taxon>Lithospermeae</taxon>
        <taxon>Lithospermum</taxon>
    </lineage>
</organism>
<name>A0AAV3P0B2_LITER</name>
<dbReference type="Proteomes" id="UP001454036">
    <property type="component" value="Unassembled WGS sequence"/>
</dbReference>
<comment type="caution">
    <text evidence="1">The sequence shown here is derived from an EMBL/GenBank/DDBJ whole genome shotgun (WGS) entry which is preliminary data.</text>
</comment>
<protein>
    <recommendedName>
        <fullName evidence="3">Gag-pol polyprotein</fullName>
    </recommendedName>
</protein>
<gene>
    <name evidence="1" type="ORF">LIER_05289</name>
</gene>
<sequence length="199" mass="22844">MLEKKLVRKILRTLPTKFEAQDLSKMKVDELIGSLLIYGMKINRRVETKEQPIALQSTMAEEEELTPEELAFFAKNMSKKFRQNSQAKNGKLSQDKSSEDWGSVNRVKKFRYFECEGFGHVQSECATFLKRKNKSFVSSLSNKEIEGIDNFTVLTASVGTNATASRQENDSSDEDIVDHHNRLVIKYHEKINEITSMKN</sequence>
<dbReference type="EMBL" id="BAABME010000722">
    <property type="protein sequence ID" value="GAA0144990.1"/>
    <property type="molecule type" value="Genomic_DNA"/>
</dbReference>
<evidence type="ECO:0008006" key="3">
    <source>
        <dbReference type="Google" id="ProtNLM"/>
    </source>
</evidence>
<evidence type="ECO:0000313" key="1">
    <source>
        <dbReference type="EMBL" id="GAA0144990.1"/>
    </source>
</evidence>
<reference evidence="1 2" key="1">
    <citation type="submission" date="2024-01" db="EMBL/GenBank/DDBJ databases">
        <title>The complete chloroplast genome sequence of Lithospermum erythrorhizon: insights into the phylogenetic relationship among Boraginaceae species and the maternal lineages of purple gromwells.</title>
        <authorList>
            <person name="Okada T."/>
            <person name="Watanabe K."/>
        </authorList>
    </citation>
    <scope>NUCLEOTIDE SEQUENCE [LARGE SCALE GENOMIC DNA]</scope>
</reference>